<reference evidence="4 5" key="1">
    <citation type="submission" date="2019-06" db="EMBL/GenBank/DDBJ databases">
        <title>Discovery of a novel chromosome fission-fusion reversal in muntjac.</title>
        <authorList>
            <person name="Mudd A.B."/>
            <person name="Bredeson J.V."/>
            <person name="Baum R."/>
            <person name="Hockemeyer D."/>
            <person name="Rokhsar D.S."/>
        </authorList>
    </citation>
    <scope>NUCLEOTIDE SEQUENCE [LARGE SCALE GENOMIC DNA]</scope>
    <source>
        <strain evidence="4">UTSW_UCB_Mm</strain>
        <tissue evidence="4">Fibroblast cell line</tissue>
    </source>
</reference>
<feature type="region of interest" description="Disordered" evidence="3">
    <location>
        <begin position="1"/>
        <end position="28"/>
    </location>
</feature>
<keyword evidence="2" id="KW-0863">Zinc-finger</keyword>
<name>A0A5N3WA20_MUNMU</name>
<keyword evidence="1" id="KW-0547">Nucleotide-binding</keyword>
<evidence type="ECO:0000313" key="5">
    <source>
        <dbReference type="Proteomes" id="UP000326458"/>
    </source>
</evidence>
<keyword evidence="5" id="KW-1185">Reference proteome</keyword>
<dbReference type="SMART" id="SM00173">
    <property type="entry name" value="RAS"/>
    <property type="match status" value="1"/>
</dbReference>
<dbReference type="PANTHER" id="PTHR45819">
    <property type="entry name" value="CENTAURIN-GAMMA-1A"/>
    <property type="match status" value="1"/>
</dbReference>
<dbReference type="Proteomes" id="UP000326458">
    <property type="component" value="Unassembled WGS sequence"/>
</dbReference>
<evidence type="ECO:0000256" key="2">
    <source>
        <dbReference type="ARBA" id="ARBA00022771"/>
    </source>
</evidence>
<dbReference type="PRINTS" id="PR00449">
    <property type="entry name" value="RASTRNSFRMNG"/>
</dbReference>
<evidence type="ECO:0008006" key="6">
    <source>
        <dbReference type="Google" id="ProtNLM"/>
    </source>
</evidence>
<dbReference type="FunFam" id="3.40.50.300:FF:000178">
    <property type="entry name" value="Arf-GAP with GTPase, ANK repeat and PH domain-containing protein 1"/>
    <property type="match status" value="1"/>
</dbReference>
<evidence type="ECO:0000256" key="3">
    <source>
        <dbReference type="SAM" id="MobiDB-lite"/>
    </source>
</evidence>
<evidence type="ECO:0000313" key="4">
    <source>
        <dbReference type="EMBL" id="KAB0358303.1"/>
    </source>
</evidence>
<evidence type="ECO:0000256" key="1">
    <source>
        <dbReference type="ARBA" id="ARBA00022741"/>
    </source>
</evidence>
<dbReference type="PROSITE" id="PS51421">
    <property type="entry name" value="RAS"/>
    <property type="match status" value="1"/>
</dbReference>
<dbReference type="EMBL" id="VCEA01000001">
    <property type="protein sequence ID" value="KAB0358303.1"/>
    <property type="molecule type" value="Genomic_DNA"/>
</dbReference>
<dbReference type="AlphaFoldDB" id="A0A5N3WA20"/>
<dbReference type="InterPro" id="IPR001806">
    <property type="entry name" value="Small_GTPase"/>
</dbReference>
<dbReference type="Pfam" id="PF00071">
    <property type="entry name" value="Ras"/>
    <property type="match status" value="1"/>
</dbReference>
<dbReference type="PANTHER" id="PTHR45819:SF1">
    <property type="entry name" value="ARF-GAP WITH GTPASE, ANK REPEAT AND PH DOMAIN-CONTAINING PROTEIN 1"/>
    <property type="match status" value="1"/>
</dbReference>
<protein>
    <recommendedName>
        <fullName evidence="6">Small monomeric GTPase</fullName>
    </recommendedName>
</protein>
<comment type="caution">
    <text evidence="4">The sequence shown here is derived from an EMBL/GenBank/DDBJ whole genome shotgun (WGS) entry which is preliminary data.</text>
</comment>
<dbReference type="InterPro" id="IPR027417">
    <property type="entry name" value="P-loop_NTPase"/>
</dbReference>
<accession>A0A5N3WA20</accession>
<organism evidence="4 5">
    <name type="scientific">Muntiacus muntjak</name>
    <name type="common">Barking deer</name>
    <name type="synonym">Indian muntjac</name>
    <dbReference type="NCBI Taxonomy" id="9888"/>
    <lineage>
        <taxon>Eukaryota</taxon>
        <taxon>Metazoa</taxon>
        <taxon>Chordata</taxon>
        <taxon>Craniata</taxon>
        <taxon>Vertebrata</taxon>
        <taxon>Euteleostomi</taxon>
        <taxon>Mammalia</taxon>
        <taxon>Eutheria</taxon>
        <taxon>Laurasiatheria</taxon>
        <taxon>Artiodactyla</taxon>
        <taxon>Ruminantia</taxon>
        <taxon>Pecora</taxon>
        <taxon>Cervidae</taxon>
        <taxon>Muntiacinae</taxon>
        <taxon>Muntiacus</taxon>
    </lineage>
</organism>
<dbReference type="Gene3D" id="3.40.50.300">
    <property type="entry name" value="P-loop containing nucleotide triphosphate hydrolases"/>
    <property type="match status" value="1"/>
</dbReference>
<dbReference type="GO" id="GO:0005525">
    <property type="term" value="F:GTP binding"/>
    <property type="evidence" value="ECO:0007669"/>
    <property type="project" value="InterPro"/>
</dbReference>
<dbReference type="SUPFAM" id="SSF52540">
    <property type="entry name" value="P-loop containing nucleoside triphosphate hydrolases"/>
    <property type="match status" value="1"/>
</dbReference>
<dbReference type="GO" id="GO:0005096">
    <property type="term" value="F:GTPase activator activity"/>
    <property type="evidence" value="ECO:0007669"/>
    <property type="project" value="TreeGrafter"/>
</dbReference>
<proteinExistence type="predicted"/>
<dbReference type="GO" id="GO:0008270">
    <property type="term" value="F:zinc ion binding"/>
    <property type="evidence" value="ECO:0007669"/>
    <property type="project" value="UniProtKB-KW"/>
</dbReference>
<gene>
    <name evidence="4" type="ORF">FD754_002459</name>
</gene>
<feature type="non-terminal residue" evidence="4">
    <location>
        <position position="1"/>
    </location>
</feature>
<dbReference type="InterPro" id="IPR051282">
    <property type="entry name" value="Arf-GAP_GTPase_ANK_PH"/>
</dbReference>
<sequence length="294" mass="32532">VDGGSSGRTALPSPWGGGDAHKLSSGQVGNRRRLPGVWFGRQGEDVVTEETEQIGERIVRALGSPVHIGGLTHCAPSLCNQHSWDLEKCGRFKKEIVVDGQSYLLLIRDEGGPPEAQFAMWVDAVIFVFSLEDEISFQTVYHYYSRMANYRNTSEIPLVLVGTQDAISSTNPRVIDDARARKLSSDLKRCTYYETCATYGLNVERVFQDVSLKVNIQKTKIMASGPINSCISAHPQHRFSSVTQSCPALCDPMECSTPGLPVRHQLPEFTQNHVHPQDSRVFSNTTVPTKRIGI</sequence>
<keyword evidence="2" id="KW-0479">Metal-binding</keyword>
<keyword evidence="2" id="KW-0862">Zinc</keyword>
<dbReference type="GO" id="GO:0003924">
    <property type="term" value="F:GTPase activity"/>
    <property type="evidence" value="ECO:0007669"/>
    <property type="project" value="InterPro"/>
</dbReference>